<dbReference type="PANTHER" id="PTHR35526">
    <property type="entry name" value="ANTI-SIGMA-F FACTOR RSBW-RELATED"/>
    <property type="match status" value="1"/>
</dbReference>
<dbReference type="Gene3D" id="3.30.565.10">
    <property type="entry name" value="Histidine kinase-like ATPase, C-terminal domain"/>
    <property type="match status" value="1"/>
</dbReference>
<dbReference type="InterPro" id="IPR047718">
    <property type="entry name" value="RsbA-like_anti_sig"/>
</dbReference>
<dbReference type="CDD" id="cd16936">
    <property type="entry name" value="HATPase_RsbW-like"/>
    <property type="match status" value="1"/>
</dbReference>
<feature type="domain" description="Histidine kinase/HSP90-like ATPase" evidence="2">
    <location>
        <begin position="217"/>
        <end position="325"/>
    </location>
</feature>
<accession>A0ABT4TT28</accession>
<dbReference type="Pfam" id="PF13581">
    <property type="entry name" value="HATPase_c_2"/>
    <property type="match status" value="1"/>
</dbReference>
<dbReference type="InterPro" id="IPR025847">
    <property type="entry name" value="MEDS_domain"/>
</dbReference>
<dbReference type="NCBIfam" id="NF041045">
    <property type="entry name" value="RsbA_anti_sig"/>
    <property type="match status" value="1"/>
</dbReference>
<keyword evidence="5" id="KW-1185">Reference proteome</keyword>
<reference evidence="4" key="1">
    <citation type="submission" date="2023-01" db="EMBL/GenBank/DDBJ databases">
        <title>Draft genome sequence of Nocardiopsis sp. LSu2-4 isolated from halophytes.</title>
        <authorList>
            <person name="Duangmal K."/>
            <person name="Chantavorakit T."/>
        </authorList>
    </citation>
    <scope>NUCLEOTIDE SEQUENCE</scope>
    <source>
        <strain evidence="4">LSu2-4</strain>
    </source>
</reference>
<dbReference type="InterPro" id="IPR050267">
    <property type="entry name" value="Anti-sigma-factor_SerPK"/>
</dbReference>
<organism evidence="4 5">
    <name type="scientific">Nocardiopsis suaedae</name>
    <dbReference type="NCBI Taxonomy" id="3018444"/>
    <lineage>
        <taxon>Bacteria</taxon>
        <taxon>Bacillati</taxon>
        <taxon>Actinomycetota</taxon>
        <taxon>Actinomycetes</taxon>
        <taxon>Streptosporangiales</taxon>
        <taxon>Nocardiopsidaceae</taxon>
        <taxon>Nocardiopsis</taxon>
    </lineage>
</organism>
<dbReference type="SUPFAM" id="SSF55874">
    <property type="entry name" value="ATPase domain of HSP90 chaperone/DNA topoisomerase II/histidine kinase"/>
    <property type="match status" value="1"/>
</dbReference>
<dbReference type="PANTHER" id="PTHR35526:SF3">
    <property type="entry name" value="ANTI-SIGMA-F FACTOR RSBW"/>
    <property type="match status" value="1"/>
</dbReference>
<dbReference type="InterPro" id="IPR036890">
    <property type="entry name" value="HATPase_C_sf"/>
</dbReference>
<dbReference type="RefSeq" id="WP_270680476.1">
    <property type="nucleotide sequence ID" value="NZ_JAQFWP010000065.1"/>
</dbReference>
<keyword evidence="1" id="KW-0418">Kinase</keyword>
<dbReference type="Proteomes" id="UP001165685">
    <property type="component" value="Unassembled WGS sequence"/>
</dbReference>
<evidence type="ECO:0000313" key="5">
    <source>
        <dbReference type="Proteomes" id="UP001165685"/>
    </source>
</evidence>
<dbReference type="Pfam" id="PF14417">
    <property type="entry name" value="MEDS"/>
    <property type="match status" value="1"/>
</dbReference>
<comment type="caution">
    <text evidence="4">The sequence shown here is derived from an EMBL/GenBank/DDBJ whole genome shotgun (WGS) entry which is preliminary data.</text>
</comment>
<keyword evidence="1" id="KW-0808">Transferase</keyword>
<feature type="domain" description="MEDS" evidence="3">
    <location>
        <begin position="22"/>
        <end position="174"/>
    </location>
</feature>
<protein>
    <submittedName>
        <fullName evidence="4">Anti-sigma factor RsbA family regulatory protein</fullName>
    </submittedName>
</protein>
<evidence type="ECO:0000259" key="2">
    <source>
        <dbReference type="Pfam" id="PF13581"/>
    </source>
</evidence>
<proteinExistence type="predicted"/>
<evidence type="ECO:0000256" key="1">
    <source>
        <dbReference type="ARBA" id="ARBA00022527"/>
    </source>
</evidence>
<dbReference type="InterPro" id="IPR003594">
    <property type="entry name" value="HATPase_dom"/>
</dbReference>
<dbReference type="EMBL" id="JAQFWP010000065">
    <property type="protein sequence ID" value="MDA2807855.1"/>
    <property type="molecule type" value="Genomic_DNA"/>
</dbReference>
<gene>
    <name evidence="4" type="ORF">O4U47_25315</name>
</gene>
<sequence>MTSRAAPPGCGAAAVDRTAVEHAAVFAGTGAGLCGPVVPRITAGAEGGRRITVAVGDRLRAALRARLPEHVLRRVDFADRAAYYDAPGRTVGALHRLAVEAQGAGALFVGEPAPPPVVDTGRPPDRAHLEREQWRRMEAALDRALAGDRLTVLCLHDTSALDAAALRDGRESHPLLLVRGGTRANPAYRASDGGADAAEPAPPPVAEPVLSLDIRPDLPSVREEAAGLAEEAGLPQERRADLVVAVNELAANVLEHGAGKGTVSLWREGGRLVCEVMDGSAELDDPLVGFRPADGLGGRGYGLWITRQVCDFLEVLPGPEGTRMRAHFRI</sequence>
<keyword evidence="1" id="KW-0723">Serine/threonine-protein kinase</keyword>
<name>A0ABT4TT28_9ACTN</name>
<evidence type="ECO:0000259" key="3">
    <source>
        <dbReference type="Pfam" id="PF14417"/>
    </source>
</evidence>
<evidence type="ECO:0000313" key="4">
    <source>
        <dbReference type="EMBL" id="MDA2807855.1"/>
    </source>
</evidence>